<keyword evidence="3" id="KW-1185">Reference proteome</keyword>
<reference evidence="2 3" key="1">
    <citation type="submission" date="2018-02" db="EMBL/GenBank/DDBJ databases">
        <title>The genomes of Aspergillus section Nigri reveals drivers in fungal speciation.</title>
        <authorList>
            <consortium name="DOE Joint Genome Institute"/>
            <person name="Vesth T.C."/>
            <person name="Nybo J."/>
            <person name="Theobald S."/>
            <person name="Brandl J."/>
            <person name="Frisvad J.C."/>
            <person name="Nielsen K.F."/>
            <person name="Lyhne E.K."/>
            <person name="Kogle M.E."/>
            <person name="Kuo A."/>
            <person name="Riley R."/>
            <person name="Clum A."/>
            <person name="Nolan M."/>
            <person name="Lipzen A."/>
            <person name="Salamov A."/>
            <person name="Henrissat B."/>
            <person name="Wiebenga A."/>
            <person name="De vries R.P."/>
            <person name="Grigoriev I.V."/>
            <person name="Mortensen U.H."/>
            <person name="Andersen M.R."/>
            <person name="Baker S.E."/>
        </authorList>
    </citation>
    <scope>NUCLEOTIDE SEQUENCE [LARGE SCALE GENOMIC DNA]</scope>
    <source>
        <strain evidence="2 3">CBS 707.79</strain>
    </source>
</reference>
<dbReference type="EMBL" id="KZ825894">
    <property type="protein sequence ID" value="PYH93373.1"/>
    <property type="molecule type" value="Genomic_DNA"/>
</dbReference>
<organism evidence="2 3">
    <name type="scientific">Aspergillus ellipticus CBS 707.79</name>
    <dbReference type="NCBI Taxonomy" id="1448320"/>
    <lineage>
        <taxon>Eukaryota</taxon>
        <taxon>Fungi</taxon>
        <taxon>Dikarya</taxon>
        <taxon>Ascomycota</taxon>
        <taxon>Pezizomycotina</taxon>
        <taxon>Eurotiomycetes</taxon>
        <taxon>Eurotiomycetidae</taxon>
        <taxon>Eurotiales</taxon>
        <taxon>Aspergillaceae</taxon>
        <taxon>Aspergillus</taxon>
        <taxon>Aspergillus subgen. Circumdati</taxon>
    </lineage>
</organism>
<evidence type="ECO:0000259" key="1">
    <source>
        <dbReference type="PROSITE" id="PS50234"/>
    </source>
</evidence>
<proteinExistence type="predicted"/>
<dbReference type="Gene3D" id="3.40.50.410">
    <property type="entry name" value="von Willebrand factor, type A domain"/>
    <property type="match status" value="1"/>
</dbReference>
<name>A0A319DPZ7_9EURO</name>
<dbReference type="SUPFAM" id="SSF53300">
    <property type="entry name" value="vWA-like"/>
    <property type="match status" value="1"/>
</dbReference>
<feature type="domain" description="VWFA" evidence="1">
    <location>
        <begin position="114"/>
        <end position="260"/>
    </location>
</feature>
<protein>
    <recommendedName>
        <fullName evidence="1">VWFA domain-containing protein</fullName>
    </recommendedName>
</protein>
<evidence type="ECO:0000313" key="2">
    <source>
        <dbReference type="EMBL" id="PYH93373.1"/>
    </source>
</evidence>
<accession>A0A319DPZ7</accession>
<dbReference type="InterPro" id="IPR036465">
    <property type="entry name" value="vWFA_dom_sf"/>
</dbReference>
<dbReference type="PROSITE" id="PS50234">
    <property type="entry name" value="VWFA"/>
    <property type="match status" value="1"/>
</dbReference>
<dbReference type="VEuPathDB" id="FungiDB:BO71DRAFT_410213"/>
<dbReference type="OrthoDB" id="2142040at2759"/>
<gene>
    <name evidence="2" type="ORF">BO71DRAFT_410213</name>
</gene>
<dbReference type="STRING" id="1448320.A0A319DPZ7"/>
<evidence type="ECO:0000313" key="3">
    <source>
        <dbReference type="Proteomes" id="UP000247810"/>
    </source>
</evidence>
<dbReference type="Proteomes" id="UP000247810">
    <property type="component" value="Unassembled WGS sequence"/>
</dbReference>
<dbReference type="InterPro" id="IPR002035">
    <property type="entry name" value="VWF_A"/>
</dbReference>
<dbReference type="AlphaFoldDB" id="A0A319DPZ7"/>
<sequence length="327" mass="37187">MDPYFGDGEQLLDDIVSQIVEQFFSEFNLQLRDLSPDEWDSTSAPEDTVPETEDDWREYVWRFIERNLSSIYPLGNPSVEELVHNAANRAMAIAEKYHLRPDVTPKVVLMGLYDFVILCDDSTSMNKGTRIQALEDTCHRIAEIAGLIQPHGVHLRFLNYSRDRDWPKLSDHEDIKKKVEGVKYSGKTRLGTVLRSKIAEPLIVNKAKFKELERPIITIVITDGCPDGEDDACFAQTVLQCKQELNGLNFDSASAVFIISRVGNDPKAEIFLHGLRTDTKLEEALYCCMDQLDGRHKAFDRANEDIEYSSFLIDLFAAALDSQTDME</sequence>
<dbReference type="PANTHER" id="PTHR34706:SF3">
    <property type="entry name" value="ANKYRIN REPEAT PROTEIN (AFU_ORTHOLOGUE AFUA_7G06200)"/>
    <property type="match status" value="1"/>
</dbReference>
<dbReference type="PANTHER" id="PTHR34706">
    <property type="entry name" value="SLR1338 PROTEIN"/>
    <property type="match status" value="1"/>
</dbReference>